<dbReference type="Proteomes" id="UP000319756">
    <property type="component" value="Chromosome"/>
</dbReference>
<proteinExistence type="predicted"/>
<dbReference type="KEGG" id="sale:EPH95_02135"/>
<accession>A0A514LM62</accession>
<evidence type="ECO:0000313" key="2">
    <source>
        <dbReference type="Proteomes" id="UP000319756"/>
    </source>
</evidence>
<organism evidence="1 2">
    <name type="scientific">Salicibibacter halophilus</name>
    <dbReference type="NCBI Taxonomy" id="2502791"/>
    <lineage>
        <taxon>Bacteria</taxon>
        <taxon>Bacillati</taxon>
        <taxon>Bacillota</taxon>
        <taxon>Bacilli</taxon>
        <taxon>Bacillales</taxon>
        <taxon>Bacillaceae</taxon>
        <taxon>Salicibibacter</taxon>
    </lineage>
</organism>
<dbReference type="EMBL" id="CP035485">
    <property type="protein sequence ID" value="QDI92952.1"/>
    <property type="molecule type" value="Genomic_DNA"/>
</dbReference>
<protein>
    <recommendedName>
        <fullName evidence="3">YneQ</fullName>
    </recommendedName>
</protein>
<evidence type="ECO:0000313" key="1">
    <source>
        <dbReference type="EMBL" id="QDI92952.1"/>
    </source>
</evidence>
<evidence type="ECO:0008006" key="3">
    <source>
        <dbReference type="Google" id="ProtNLM"/>
    </source>
</evidence>
<dbReference type="RefSeq" id="WP_142091444.1">
    <property type="nucleotide sequence ID" value="NZ_CP035485.1"/>
</dbReference>
<dbReference type="AlphaFoldDB" id="A0A514LM62"/>
<keyword evidence="2" id="KW-1185">Reference proteome</keyword>
<name>A0A514LM62_9BACI</name>
<dbReference type="OrthoDB" id="2361368at2"/>
<gene>
    <name evidence="1" type="ORF">EPH95_02135</name>
</gene>
<sequence length="103" mass="12152">MAFGIDKYELNNWKARAKSGEIAIITHYWLDERFPDCDSVTKVACGNYQKLVQWGRAYGLREKWIHERGKLSHFDLFGDHQKRVLLAEGLHGQWKKFIDDEAR</sequence>
<reference evidence="2" key="1">
    <citation type="submission" date="2019-01" db="EMBL/GenBank/DDBJ databases">
        <title>Genomic analysis of Salicibibacter sp. NKC3-5.</title>
        <authorList>
            <person name="Oh Y.J."/>
        </authorList>
    </citation>
    <scope>NUCLEOTIDE SEQUENCE [LARGE SCALE GENOMIC DNA]</scope>
    <source>
        <strain evidence="2">NKC3-5</strain>
    </source>
</reference>